<dbReference type="EMBL" id="AP026560">
    <property type="protein sequence ID" value="BDP40981.1"/>
    <property type="molecule type" value="Genomic_DNA"/>
</dbReference>
<gene>
    <name evidence="1" type="ORF">DAETH_09500</name>
</gene>
<evidence type="ECO:0000313" key="2">
    <source>
        <dbReference type="Proteomes" id="UP001064971"/>
    </source>
</evidence>
<evidence type="ECO:0008006" key="3">
    <source>
        <dbReference type="Google" id="ProtNLM"/>
    </source>
</evidence>
<dbReference type="Proteomes" id="UP001064971">
    <property type="component" value="Chromosome"/>
</dbReference>
<keyword evidence="2" id="KW-1185">Reference proteome</keyword>
<protein>
    <recommendedName>
        <fullName evidence="3">Transcriptional regulator</fullName>
    </recommendedName>
</protein>
<proteinExistence type="predicted"/>
<reference evidence="1" key="1">
    <citation type="submission" date="2022-07" db="EMBL/GenBank/DDBJ databases">
        <title>Complete Genome Sequence of the Radioresistant Bacterium Deinococcus aetherius ST0316, Isolated from the Air Dust collected in Lower Stratosphere above Japan.</title>
        <authorList>
            <person name="Satoh K."/>
            <person name="Hagiwara K."/>
            <person name="Katsumata K."/>
            <person name="Kubo A."/>
            <person name="Yokobori S."/>
            <person name="Yamagishi A."/>
            <person name="Oono Y."/>
            <person name="Narumi I."/>
        </authorList>
    </citation>
    <scope>NUCLEOTIDE SEQUENCE</scope>
    <source>
        <strain evidence="1">ST0316</strain>
    </source>
</reference>
<accession>A0ABM8ABA7</accession>
<dbReference type="RefSeq" id="WP_264776779.1">
    <property type="nucleotide sequence ID" value="NZ_AP026560.1"/>
</dbReference>
<sequence length="107" mass="11294">MTMNNQLEETLALLSGGVENIDPNLAVTHLRSWQAAVGDHPRGEMLAVQLGKIAELLQAGRYTEAAASLPPLGAEVETVAQAAPEDVRPTLMRLAEVLHLSDGGLDG</sequence>
<name>A0ABM8ABA7_9DEIO</name>
<organism evidence="1 2">
    <name type="scientific">Deinococcus aetherius</name>
    <dbReference type="NCBI Taxonomy" id="200252"/>
    <lineage>
        <taxon>Bacteria</taxon>
        <taxon>Thermotogati</taxon>
        <taxon>Deinococcota</taxon>
        <taxon>Deinococci</taxon>
        <taxon>Deinococcales</taxon>
        <taxon>Deinococcaceae</taxon>
        <taxon>Deinococcus</taxon>
    </lineage>
</organism>
<evidence type="ECO:0000313" key="1">
    <source>
        <dbReference type="EMBL" id="BDP40981.1"/>
    </source>
</evidence>